<sequence>MVREQVLRATLALSPCPGQRHWAALAGHAWLCSRGAVGRSGERCALLHDHGAGDRWGGTPRGPVSDSASLSQCKAALPTCMWPPGMQIEASAAPSCRSPCRSMNRANSEAKKADRSTSRLTVTAASAEMPQHSVGAKPPTSVAAPAHPSQRPSPRTPPSPAGLRRGPLDAHCPPCEPRPGQCGPRGAPQAQQESGRPRSRGGGRRVPAPACPWALRTPGGALCLLCGAAFLQGMTVNGLVNTAVTSLERRFDLPSTWSGLIASAYDVAACLCLAPVSHLGGRGHRPRWLGGGVLLMGTGALVFALPHFAAGPSAAPGGRAAGECWANRSWACGAGGQGPAGYQPVFVLGQLLQGAGATPLYTLGVTYLDESVQPSRSPVFMAAFYTAAILGPAAGYLVGGALLGVHTDLDRRTELTSESPLWVGAWWLGFLGAAVAAFLVAIPLLGFPRRPPGGPRNSQGRRAGSAVALAPLPRDRVPGTAVPPHPPHPQQLGPRAQHYAATGASEAGQLEAGGPDFRTSVRELPGSSSLSEPSPGHCPAEPGPRQGGGRPVPPRRLALTWPPRLPASSAVWRLLKNPPFLLLCLAGATEATLVSSMSTFGPKFLQSQLSLSASQAATLFGERPGPRGRGLGRPGRQLGPERVVAPHTPSSCICTARAGWQGGEAPASGARGVRPGLSLAGELPSPPAPVPSPCPEAPSPGLPRPLPPTPTPSPALSHGLLTPPAGCVVVPAGGGGTVLGGLLVSKLKLRGPGTLRLCLLGALTSLLATLAFFTHCPNVPLAGVTAGYDGRPLPDGPPELTAACNAACRCPAERYSPVCGADGLTYYSPCHAGCPGAATQGPEGQKVFQDCRCVPRGPASGPHNATAGTCPSACRARPLLLAAVAVLVLTSLLSSVPALTATLRCVCRPQRSLALGVQWIVVRALGSVPGPVAFGWAMDRACLLWQRRCGRKGSCLAYQNVAMSRAVLATGLAYKFTPRCIPLGTRPGPVPTASVPSARRPGTISPPPPALAGDADGTASIPRPVCPSLAEAANAAAAQPGAAAGTSRCTGAPDSGKRLLRQPRPQACWTRGCPVAQTRAVRPPAPPSSGLPWAGLEELANTG</sequence>
<keyword evidence="3" id="KW-1003">Cell membrane</keyword>
<gene>
    <name evidence="11" type="ORF">J0S82_018639</name>
</gene>
<dbReference type="Proteomes" id="UP000700334">
    <property type="component" value="Unassembled WGS sequence"/>
</dbReference>
<dbReference type="SUPFAM" id="SSF103473">
    <property type="entry name" value="MFS general substrate transporter"/>
    <property type="match status" value="1"/>
</dbReference>
<evidence type="ECO:0000313" key="11">
    <source>
        <dbReference type="EMBL" id="KAG8513312.1"/>
    </source>
</evidence>
<feature type="compositionally biased region" description="Basic and acidic residues" evidence="8">
    <location>
        <begin position="108"/>
        <end position="117"/>
    </location>
</feature>
<dbReference type="PANTHER" id="PTHR11388:SF100">
    <property type="entry name" value="SOLUTE CARRIER ORGANIC ANION TRANSPORTER FAMILY MEMBER 4A1"/>
    <property type="match status" value="1"/>
</dbReference>
<evidence type="ECO:0000256" key="3">
    <source>
        <dbReference type="ARBA" id="ARBA00022475"/>
    </source>
</evidence>
<organism evidence="11 12">
    <name type="scientific">Galemys pyrenaicus</name>
    <name type="common">Iberian desman</name>
    <name type="synonym">Pyrenean desman</name>
    <dbReference type="NCBI Taxonomy" id="202257"/>
    <lineage>
        <taxon>Eukaryota</taxon>
        <taxon>Metazoa</taxon>
        <taxon>Chordata</taxon>
        <taxon>Craniata</taxon>
        <taxon>Vertebrata</taxon>
        <taxon>Euteleostomi</taxon>
        <taxon>Mammalia</taxon>
        <taxon>Eutheria</taxon>
        <taxon>Laurasiatheria</taxon>
        <taxon>Eulipotyphla</taxon>
        <taxon>Talpidae</taxon>
        <taxon>Galemys</taxon>
    </lineage>
</organism>
<dbReference type="Pfam" id="PF07648">
    <property type="entry name" value="Kazal_2"/>
    <property type="match status" value="1"/>
</dbReference>
<feature type="region of interest" description="Disordered" evidence="8">
    <location>
        <begin position="474"/>
        <end position="557"/>
    </location>
</feature>
<evidence type="ECO:0000256" key="5">
    <source>
        <dbReference type="ARBA" id="ARBA00022989"/>
    </source>
</evidence>
<dbReference type="InterPro" id="IPR002350">
    <property type="entry name" value="Kazal_dom"/>
</dbReference>
<evidence type="ECO:0000256" key="7">
    <source>
        <dbReference type="ARBA" id="ARBA00023157"/>
    </source>
</evidence>
<name>A0A8J6A717_GALPY</name>
<evidence type="ECO:0000259" key="10">
    <source>
        <dbReference type="PROSITE" id="PS51465"/>
    </source>
</evidence>
<accession>A0A8J6A717</accession>
<evidence type="ECO:0000256" key="1">
    <source>
        <dbReference type="ARBA" id="ARBA00004651"/>
    </source>
</evidence>
<feature type="transmembrane region" description="Helical" evidence="9">
    <location>
        <begin position="380"/>
        <end position="405"/>
    </location>
</feature>
<dbReference type="InterPro" id="IPR036058">
    <property type="entry name" value="Kazal_dom_sf"/>
</dbReference>
<feature type="region of interest" description="Disordered" evidence="8">
    <location>
        <begin position="620"/>
        <end position="644"/>
    </location>
</feature>
<keyword evidence="6 9" id="KW-0472">Membrane</keyword>
<feature type="region of interest" description="Disordered" evidence="8">
    <location>
        <begin position="987"/>
        <end position="1018"/>
    </location>
</feature>
<dbReference type="EMBL" id="JAGFMF010011769">
    <property type="protein sequence ID" value="KAG8513312.1"/>
    <property type="molecule type" value="Genomic_DNA"/>
</dbReference>
<feature type="region of interest" description="Disordered" evidence="8">
    <location>
        <begin position="1040"/>
        <end position="1060"/>
    </location>
</feature>
<feature type="transmembrane region" description="Helical" evidence="9">
    <location>
        <begin position="425"/>
        <end position="447"/>
    </location>
</feature>
<feature type="transmembrane region" description="Helical" evidence="9">
    <location>
        <begin position="288"/>
        <end position="309"/>
    </location>
</feature>
<dbReference type="PANTHER" id="PTHR11388">
    <property type="entry name" value="ORGANIC ANION TRANSPORTER"/>
    <property type="match status" value="1"/>
</dbReference>
<dbReference type="PROSITE" id="PS51465">
    <property type="entry name" value="KAZAL_2"/>
    <property type="match status" value="1"/>
</dbReference>
<dbReference type="Pfam" id="PF03137">
    <property type="entry name" value="OATP"/>
    <property type="match status" value="2"/>
</dbReference>
<dbReference type="GO" id="GO:0015349">
    <property type="term" value="F:thyroid hormone transmembrane transporter activity"/>
    <property type="evidence" value="ECO:0007669"/>
    <property type="project" value="TreeGrafter"/>
</dbReference>
<comment type="caution">
    <text evidence="11">The sequence shown here is derived from an EMBL/GenBank/DDBJ whole genome shotgun (WGS) entry which is preliminary data.</text>
</comment>
<keyword evidence="5 9" id="KW-1133">Transmembrane helix</keyword>
<feature type="region of interest" description="Disordered" evidence="8">
    <location>
        <begin position="93"/>
        <end position="205"/>
    </location>
</feature>
<evidence type="ECO:0000256" key="4">
    <source>
        <dbReference type="ARBA" id="ARBA00022692"/>
    </source>
</evidence>
<feature type="compositionally biased region" description="Low complexity" evidence="8">
    <location>
        <begin position="523"/>
        <end position="535"/>
    </location>
</feature>
<feature type="domain" description="Kazal-like" evidence="10">
    <location>
        <begin position="798"/>
        <end position="855"/>
    </location>
</feature>
<dbReference type="Gene3D" id="1.20.1250.20">
    <property type="entry name" value="MFS general substrate transporter like domains"/>
    <property type="match status" value="1"/>
</dbReference>
<evidence type="ECO:0000256" key="8">
    <source>
        <dbReference type="SAM" id="MobiDB-lite"/>
    </source>
</evidence>
<reference evidence="11" key="1">
    <citation type="journal article" date="2021" name="Evol. Appl.">
        <title>The genome of the Pyrenean desman and the effects of bottlenecks and inbreeding on the genomic landscape of an endangered species.</title>
        <authorList>
            <person name="Escoda L."/>
            <person name="Castresana J."/>
        </authorList>
    </citation>
    <scope>NUCLEOTIDE SEQUENCE</scope>
    <source>
        <strain evidence="11">IBE-C5619</strain>
    </source>
</reference>
<dbReference type="OrthoDB" id="5062115at2759"/>
<feature type="region of interest" description="Disordered" evidence="8">
    <location>
        <begin position="664"/>
        <end position="718"/>
    </location>
</feature>
<keyword evidence="7" id="KW-1015">Disulfide bond</keyword>
<evidence type="ECO:0000256" key="9">
    <source>
        <dbReference type="SAM" id="Phobius"/>
    </source>
</evidence>
<dbReference type="GO" id="GO:0043252">
    <property type="term" value="P:sodium-independent organic anion transport"/>
    <property type="evidence" value="ECO:0007669"/>
    <property type="project" value="TreeGrafter"/>
</dbReference>
<comment type="subcellular location">
    <subcellularLocation>
        <location evidence="1">Cell membrane</location>
        <topology evidence="1">Multi-pass membrane protein</topology>
    </subcellularLocation>
</comment>
<proteinExistence type="inferred from homology"/>
<keyword evidence="4 9" id="KW-0812">Transmembrane</keyword>
<dbReference type="Gene3D" id="3.30.60.30">
    <property type="match status" value="1"/>
</dbReference>
<dbReference type="InterPro" id="IPR004156">
    <property type="entry name" value="OATP"/>
</dbReference>
<dbReference type="GO" id="GO:0016323">
    <property type="term" value="C:basolateral plasma membrane"/>
    <property type="evidence" value="ECO:0007669"/>
    <property type="project" value="TreeGrafter"/>
</dbReference>
<evidence type="ECO:0000256" key="2">
    <source>
        <dbReference type="ARBA" id="ARBA00009657"/>
    </source>
</evidence>
<dbReference type="SUPFAM" id="SSF100895">
    <property type="entry name" value="Kazal-type serine protease inhibitors"/>
    <property type="match status" value="1"/>
</dbReference>
<evidence type="ECO:0000256" key="6">
    <source>
        <dbReference type="ARBA" id="ARBA00023136"/>
    </source>
</evidence>
<evidence type="ECO:0000313" key="12">
    <source>
        <dbReference type="Proteomes" id="UP000700334"/>
    </source>
</evidence>
<feature type="transmembrane region" description="Helical" evidence="9">
    <location>
        <begin position="222"/>
        <end position="244"/>
    </location>
</feature>
<feature type="region of interest" description="Disordered" evidence="8">
    <location>
        <begin position="1078"/>
        <end position="1103"/>
    </location>
</feature>
<keyword evidence="12" id="KW-1185">Reference proteome</keyword>
<comment type="similarity">
    <text evidence="2">Belongs to the organo anion transporter (TC 2.A.60) family.</text>
</comment>
<feature type="compositionally biased region" description="Pro residues" evidence="8">
    <location>
        <begin position="684"/>
        <end position="713"/>
    </location>
</feature>
<dbReference type="GO" id="GO:0015347">
    <property type="term" value="F:sodium-independent organic anion transmembrane transporter activity"/>
    <property type="evidence" value="ECO:0007669"/>
    <property type="project" value="TreeGrafter"/>
</dbReference>
<protein>
    <submittedName>
        <fullName evidence="11">Solute carrier organic anion transporter family member 4A1</fullName>
    </submittedName>
</protein>
<dbReference type="InterPro" id="IPR036259">
    <property type="entry name" value="MFS_trans_sf"/>
</dbReference>
<feature type="transmembrane region" description="Helical" evidence="9">
    <location>
        <begin position="256"/>
        <end position="276"/>
    </location>
</feature>
<dbReference type="AlphaFoldDB" id="A0A8J6A717"/>